<sequence length="189" mass="22122">MEMDSDANFSCTPEEIVNAAGIATSNLLPEKSKDQYLKEYDLFMKWRTEKHVGSFSERALLCYFEEKSKQWKPPTLWPTYSKLKATLLINNVNIRKYSKLIAYLKNKSVGHKPKKSRTFSRDEIYKFLHNAPDELQFLMHKLALIFGIAGALRREELYKMTVEDMNDTGHVLIITKFRIQKHIFNVDLP</sequence>
<dbReference type="AlphaFoldDB" id="A0A5N4AWM1"/>
<dbReference type="Proteomes" id="UP000327044">
    <property type="component" value="Unassembled WGS sequence"/>
</dbReference>
<dbReference type="InterPro" id="IPR011010">
    <property type="entry name" value="DNA_brk_join_enz"/>
</dbReference>
<evidence type="ECO:0008006" key="3">
    <source>
        <dbReference type="Google" id="ProtNLM"/>
    </source>
</evidence>
<evidence type="ECO:0000313" key="2">
    <source>
        <dbReference type="Proteomes" id="UP000327044"/>
    </source>
</evidence>
<name>A0A5N4AWM1_PHOPY</name>
<keyword evidence="2" id="KW-1185">Reference proteome</keyword>
<dbReference type="SUPFAM" id="SSF56349">
    <property type="entry name" value="DNA breaking-rejoining enzymes"/>
    <property type="match status" value="1"/>
</dbReference>
<gene>
    <name evidence="1" type="ORF">PPYR_03948</name>
</gene>
<proteinExistence type="predicted"/>
<reference evidence="1 2" key="1">
    <citation type="journal article" date="2018" name="Elife">
        <title>Firefly genomes illuminate parallel origins of bioluminescence in beetles.</title>
        <authorList>
            <person name="Fallon T.R."/>
            <person name="Lower S.E."/>
            <person name="Chang C.H."/>
            <person name="Bessho-Uehara M."/>
            <person name="Martin G.J."/>
            <person name="Bewick A.J."/>
            <person name="Behringer M."/>
            <person name="Debat H.J."/>
            <person name="Wong I."/>
            <person name="Day J.C."/>
            <person name="Suvorov A."/>
            <person name="Silva C.J."/>
            <person name="Stanger-Hall K.F."/>
            <person name="Hall D.W."/>
            <person name="Schmitz R.J."/>
            <person name="Nelson D.R."/>
            <person name="Lewis S.M."/>
            <person name="Shigenobu S."/>
            <person name="Bybee S.M."/>
            <person name="Larracuente A.M."/>
            <person name="Oba Y."/>
            <person name="Weng J.K."/>
        </authorList>
    </citation>
    <scope>NUCLEOTIDE SEQUENCE [LARGE SCALE GENOMIC DNA]</scope>
    <source>
        <strain evidence="1">1611_PpyrPB1</strain>
        <tissue evidence="1">Whole body</tissue>
    </source>
</reference>
<comment type="caution">
    <text evidence="1">The sequence shown here is derived from an EMBL/GenBank/DDBJ whole genome shotgun (WGS) entry which is preliminary data.</text>
</comment>
<protein>
    <recommendedName>
        <fullName evidence="3">Tyr recombinase domain-containing protein</fullName>
    </recommendedName>
</protein>
<evidence type="ECO:0000313" key="1">
    <source>
        <dbReference type="EMBL" id="KAB0801762.1"/>
    </source>
</evidence>
<organism evidence="1 2">
    <name type="scientific">Photinus pyralis</name>
    <name type="common">Common eastern firefly</name>
    <name type="synonym">Lampyris pyralis</name>
    <dbReference type="NCBI Taxonomy" id="7054"/>
    <lineage>
        <taxon>Eukaryota</taxon>
        <taxon>Metazoa</taxon>
        <taxon>Ecdysozoa</taxon>
        <taxon>Arthropoda</taxon>
        <taxon>Hexapoda</taxon>
        <taxon>Insecta</taxon>
        <taxon>Pterygota</taxon>
        <taxon>Neoptera</taxon>
        <taxon>Endopterygota</taxon>
        <taxon>Coleoptera</taxon>
        <taxon>Polyphaga</taxon>
        <taxon>Elateriformia</taxon>
        <taxon>Elateroidea</taxon>
        <taxon>Lampyridae</taxon>
        <taxon>Lampyrinae</taxon>
        <taxon>Photinus</taxon>
    </lineage>
</organism>
<dbReference type="EMBL" id="VVIM01000002">
    <property type="protein sequence ID" value="KAB0801762.1"/>
    <property type="molecule type" value="Genomic_DNA"/>
</dbReference>
<dbReference type="InParanoid" id="A0A5N4AWM1"/>
<accession>A0A5N4AWM1</accession>
<dbReference type="GO" id="GO:0003677">
    <property type="term" value="F:DNA binding"/>
    <property type="evidence" value="ECO:0007669"/>
    <property type="project" value="InterPro"/>
</dbReference>